<keyword evidence="10" id="KW-0175">Coiled coil</keyword>
<dbReference type="NCBIfam" id="TIGR01843">
    <property type="entry name" value="type_I_hlyD"/>
    <property type="match status" value="1"/>
</dbReference>
<dbReference type="Pfam" id="PF25994">
    <property type="entry name" value="HH_AprE"/>
    <property type="match status" value="1"/>
</dbReference>
<evidence type="ECO:0000259" key="11">
    <source>
        <dbReference type="Pfam" id="PF25994"/>
    </source>
</evidence>
<dbReference type="Gene3D" id="6.10.140.1990">
    <property type="match status" value="1"/>
</dbReference>
<evidence type="ECO:0000313" key="13">
    <source>
        <dbReference type="EMBL" id="CAB3710866.1"/>
    </source>
</evidence>
<keyword evidence="3 9" id="KW-0813">Transport</keyword>
<organism evidence="13 14">
    <name type="scientific">Achromobacter animicus</name>
    <dbReference type="NCBI Taxonomy" id="1389935"/>
    <lineage>
        <taxon>Bacteria</taxon>
        <taxon>Pseudomonadati</taxon>
        <taxon>Pseudomonadota</taxon>
        <taxon>Betaproteobacteria</taxon>
        <taxon>Burkholderiales</taxon>
        <taxon>Alcaligenaceae</taxon>
        <taxon>Achromobacter</taxon>
    </lineage>
</organism>
<evidence type="ECO:0000313" key="14">
    <source>
        <dbReference type="Proteomes" id="UP000494214"/>
    </source>
</evidence>
<dbReference type="PROSITE" id="PS00543">
    <property type="entry name" value="HLYD_FAMILY"/>
    <property type="match status" value="1"/>
</dbReference>
<proteinExistence type="inferred from homology"/>
<dbReference type="PANTHER" id="PTHR30386:SF26">
    <property type="entry name" value="TRANSPORT PROTEIN COMB"/>
    <property type="match status" value="1"/>
</dbReference>
<dbReference type="InterPro" id="IPR058982">
    <property type="entry name" value="Beta-barrel_AprE"/>
</dbReference>
<keyword evidence="5 9" id="KW-0997">Cell inner membrane</keyword>
<sequence length="490" mass="54137">MSKPCVKDALDAEAEKTMLNNPGAPKHGFFGNLLRAPRNLFVFFFDRILDGADKGKPVQRSDYIGNAEWVIHESQARGSRILLWTSLLATMGLLVWAGFGSIDEVVRGEGKVVPSRQVQIIQSLDGGIVQEILVRPGQEVEAGEILLKIDSTRFTSSLGENNAEYLSLLAKSARLKALATGEPFVTPEEVLKQAPGLGEMERNAWQARNTELNATVNVAREQLKQRQEDLRETIAKRDQASASCGLTSRELQVTRPLLKSGAVSEVDLLRLQRDVARYCGEQKGAEAQIDRFQASIKEAESKIQEAELNIRNQARSELSETNTKLATLREGKAALVDRVKLAEVRAPVRGTVKTLFNNTVGGVVQPGKDIIEIVPKDDTLLLEVRIQPRDIGFLHADQKAEVKFTAYDFAIYGGLEGRVEQIGADTVTDEKGNSYYVVRVRTDRSTVGDKLLPIIPGMVAEVHILTGKRTVLQYLLKPILRAKSNAFTER</sequence>
<evidence type="ECO:0000259" key="12">
    <source>
        <dbReference type="Pfam" id="PF26002"/>
    </source>
</evidence>
<evidence type="ECO:0000256" key="9">
    <source>
        <dbReference type="RuleBase" id="RU365093"/>
    </source>
</evidence>
<dbReference type="PRINTS" id="PR01490">
    <property type="entry name" value="RTXTOXIND"/>
</dbReference>
<feature type="coiled-coil region" evidence="10">
    <location>
        <begin position="282"/>
        <end position="316"/>
    </location>
</feature>
<feature type="domain" description="AprE-like long alpha-helical hairpin" evidence="11">
    <location>
        <begin position="156"/>
        <end position="337"/>
    </location>
</feature>
<dbReference type="InterPro" id="IPR030190">
    <property type="entry name" value="MacA_alpha-hairpin_sf"/>
</dbReference>
<evidence type="ECO:0000256" key="2">
    <source>
        <dbReference type="ARBA" id="ARBA00009477"/>
    </source>
</evidence>
<dbReference type="Pfam" id="PF26002">
    <property type="entry name" value="Beta-barrel_AprE"/>
    <property type="match status" value="1"/>
</dbReference>
<gene>
    <name evidence="13" type="primary">prsE</name>
    <name evidence="13" type="ORF">LMG26690_03180</name>
</gene>
<evidence type="ECO:0000256" key="1">
    <source>
        <dbReference type="ARBA" id="ARBA00004377"/>
    </source>
</evidence>
<keyword evidence="4 9" id="KW-1003">Cell membrane</keyword>
<keyword evidence="7" id="KW-1133">Transmembrane helix</keyword>
<dbReference type="Gene3D" id="2.40.50.100">
    <property type="match status" value="1"/>
</dbReference>
<evidence type="ECO:0000256" key="10">
    <source>
        <dbReference type="SAM" id="Coils"/>
    </source>
</evidence>
<dbReference type="GO" id="GO:1990195">
    <property type="term" value="C:macrolide transmembrane transporter complex"/>
    <property type="evidence" value="ECO:0007669"/>
    <property type="project" value="InterPro"/>
</dbReference>
<reference evidence="13 14" key="1">
    <citation type="submission" date="2020-04" db="EMBL/GenBank/DDBJ databases">
        <authorList>
            <person name="De Canck E."/>
        </authorList>
    </citation>
    <scope>NUCLEOTIDE SEQUENCE [LARGE SCALE GENOMIC DNA]</scope>
    <source>
        <strain evidence="13 14">LMG 26690</strain>
    </source>
</reference>
<evidence type="ECO:0000256" key="4">
    <source>
        <dbReference type="ARBA" id="ARBA00022475"/>
    </source>
</evidence>
<dbReference type="InterPro" id="IPR006144">
    <property type="entry name" value="Secretion_HlyD_CS"/>
</dbReference>
<keyword evidence="6" id="KW-0812">Transmembrane</keyword>
<comment type="similarity">
    <text evidence="2 9">Belongs to the membrane fusion protein (MFP) (TC 8.A.1) family.</text>
</comment>
<dbReference type="InterPro" id="IPR010129">
    <property type="entry name" value="T1SS_HlyD"/>
</dbReference>
<dbReference type="Proteomes" id="UP000494214">
    <property type="component" value="Unassembled WGS sequence"/>
</dbReference>
<feature type="coiled-coil region" evidence="10">
    <location>
        <begin position="209"/>
        <end position="240"/>
    </location>
</feature>
<comment type="subcellular location">
    <subcellularLocation>
        <location evidence="1 9">Cell inner membrane</location>
        <topology evidence="1 9">Single-pass membrane protein</topology>
    </subcellularLocation>
</comment>
<dbReference type="GO" id="GO:0005886">
    <property type="term" value="C:plasma membrane"/>
    <property type="evidence" value="ECO:0007669"/>
    <property type="project" value="UniProtKB-SubCell"/>
</dbReference>
<dbReference type="EMBL" id="CADIJM010000006">
    <property type="protein sequence ID" value="CAB3710866.1"/>
    <property type="molecule type" value="Genomic_DNA"/>
</dbReference>
<dbReference type="GO" id="GO:0009306">
    <property type="term" value="P:protein secretion"/>
    <property type="evidence" value="ECO:0007669"/>
    <property type="project" value="InterPro"/>
</dbReference>
<evidence type="ECO:0000256" key="3">
    <source>
        <dbReference type="ARBA" id="ARBA00022448"/>
    </source>
</evidence>
<dbReference type="Gene3D" id="2.40.30.170">
    <property type="match status" value="1"/>
</dbReference>
<accession>A0A6S7A3I6</accession>
<keyword evidence="14" id="KW-1185">Reference proteome</keyword>
<dbReference type="GO" id="GO:0019898">
    <property type="term" value="C:extrinsic component of membrane"/>
    <property type="evidence" value="ECO:0007669"/>
    <property type="project" value="InterPro"/>
</dbReference>
<protein>
    <recommendedName>
        <fullName evidence="9">Membrane fusion protein (MFP) family protein</fullName>
    </recommendedName>
</protein>
<evidence type="ECO:0000256" key="7">
    <source>
        <dbReference type="ARBA" id="ARBA00022989"/>
    </source>
</evidence>
<keyword evidence="8" id="KW-0472">Membrane</keyword>
<dbReference type="AlphaFoldDB" id="A0A6S7A3I6"/>
<dbReference type="InterPro" id="IPR050739">
    <property type="entry name" value="MFP"/>
</dbReference>
<dbReference type="PANTHER" id="PTHR30386">
    <property type="entry name" value="MEMBRANE FUSION SUBUNIT OF EMRAB-TOLC MULTIDRUG EFFLUX PUMP"/>
    <property type="match status" value="1"/>
</dbReference>
<evidence type="ECO:0000256" key="6">
    <source>
        <dbReference type="ARBA" id="ARBA00022692"/>
    </source>
</evidence>
<evidence type="ECO:0000256" key="5">
    <source>
        <dbReference type="ARBA" id="ARBA00022519"/>
    </source>
</evidence>
<dbReference type="SUPFAM" id="SSF111369">
    <property type="entry name" value="HlyD-like secretion proteins"/>
    <property type="match status" value="1"/>
</dbReference>
<evidence type="ECO:0000256" key="8">
    <source>
        <dbReference type="ARBA" id="ARBA00023136"/>
    </source>
</evidence>
<dbReference type="InterPro" id="IPR058781">
    <property type="entry name" value="HH_AprE-like"/>
</dbReference>
<name>A0A6S7A3I6_9BURK</name>
<feature type="domain" description="AprE-like beta-barrel" evidence="12">
    <location>
        <begin position="380"/>
        <end position="467"/>
    </location>
</feature>
<dbReference type="GO" id="GO:1990961">
    <property type="term" value="P:xenobiotic detoxification by transmembrane export across the plasma membrane"/>
    <property type="evidence" value="ECO:0007669"/>
    <property type="project" value="InterPro"/>
</dbReference>